<evidence type="ECO:0000313" key="2">
    <source>
        <dbReference type="Proteomes" id="UP000256763"/>
    </source>
</evidence>
<reference evidence="2" key="1">
    <citation type="submission" date="2017-05" db="EMBL/GenBank/DDBJ databases">
        <authorList>
            <person name="Sharma S."/>
            <person name="Sidhu C."/>
            <person name="Pinnaka A.K."/>
        </authorList>
    </citation>
    <scope>NUCLEOTIDE SEQUENCE [LARGE SCALE GENOMIC DNA]</scope>
    <source>
        <strain evidence="2">AK93</strain>
    </source>
</reference>
<protein>
    <submittedName>
        <fullName evidence="1">Uncharacterized protein</fullName>
    </submittedName>
</protein>
<sequence length="143" mass="15255">MNNNITPISHARTTATGELATVVSARAGEALTVARHDGLTLPVAGHLSHVDYLAEGDTVTLAPDPRAAEAVIVTGRLRRAGEDIPFRYQDGRLHLTAGKKLVLQAGESTVELSADGRIVIDGKRLDGFAEKRMTFQSATIELN</sequence>
<accession>A0A3E0WTZ8</accession>
<dbReference type="OrthoDB" id="5405793at2"/>
<proteinExistence type="predicted"/>
<dbReference type="RefSeq" id="WP_116301901.1">
    <property type="nucleotide sequence ID" value="NZ_NFZV01000007.1"/>
</dbReference>
<organism evidence="1 2">
    <name type="scientific">Alkalilimnicola ehrlichii</name>
    <dbReference type="NCBI Taxonomy" id="351052"/>
    <lineage>
        <taxon>Bacteria</taxon>
        <taxon>Pseudomonadati</taxon>
        <taxon>Pseudomonadota</taxon>
        <taxon>Gammaproteobacteria</taxon>
        <taxon>Chromatiales</taxon>
        <taxon>Ectothiorhodospiraceae</taxon>
        <taxon>Alkalilimnicola</taxon>
    </lineage>
</organism>
<gene>
    <name evidence="1" type="ORF">CAL65_10755</name>
</gene>
<comment type="caution">
    <text evidence="1">The sequence shown here is derived from an EMBL/GenBank/DDBJ whole genome shotgun (WGS) entry which is preliminary data.</text>
</comment>
<evidence type="ECO:0000313" key="1">
    <source>
        <dbReference type="EMBL" id="RFA36450.1"/>
    </source>
</evidence>
<dbReference type="EMBL" id="NFZW01000009">
    <property type="protein sequence ID" value="RFA36450.1"/>
    <property type="molecule type" value="Genomic_DNA"/>
</dbReference>
<dbReference type="AlphaFoldDB" id="A0A3E0WTZ8"/>
<name>A0A3E0WTZ8_9GAMM</name>
<keyword evidence="2" id="KW-1185">Reference proteome</keyword>
<dbReference type="Proteomes" id="UP000256763">
    <property type="component" value="Unassembled WGS sequence"/>
</dbReference>